<evidence type="ECO:0000256" key="2">
    <source>
        <dbReference type="HAMAP-Rule" id="MF_01940"/>
    </source>
</evidence>
<reference evidence="4 5" key="1">
    <citation type="submission" date="2018-06" db="EMBL/GenBank/DDBJ databases">
        <title>Genomic Encyclopedia of Archaeal and Bacterial Type Strains, Phase II (KMG-II): from individual species to whole genera.</title>
        <authorList>
            <person name="Goeker M."/>
        </authorList>
    </citation>
    <scope>NUCLEOTIDE SEQUENCE [LARGE SCALE GENOMIC DNA]</scope>
    <source>
        <strain evidence="4 5">DSM 6779</strain>
    </source>
</reference>
<evidence type="ECO:0000259" key="3">
    <source>
        <dbReference type="Pfam" id="PF02834"/>
    </source>
</evidence>
<feature type="active site" description="Proton donor" evidence="2">
    <location>
        <position position="44"/>
    </location>
</feature>
<feature type="short sequence motif" description="HXTX 2" evidence="2">
    <location>
        <begin position="124"/>
        <end position="127"/>
    </location>
</feature>
<dbReference type="PANTHER" id="PTHR35561">
    <property type="entry name" value="RNA 2',3'-CYCLIC PHOSPHODIESTERASE"/>
    <property type="match status" value="1"/>
</dbReference>
<dbReference type="HAMAP" id="MF_01940">
    <property type="entry name" value="RNA_CPDase"/>
    <property type="match status" value="1"/>
</dbReference>
<dbReference type="GO" id="GO:0004113">
    <property type="term" value="F:2',3'-cyclic-nucleotide 3'-phosphodiesterase activity"/>
    <property type="evidence" value="ECO:0007669"/>
    <property type="project" value="InterPro"/>
</dbReference>
<feature type="domain" description="Phosphoesterase HXTX" evidence="3">
    <location>
        <begin position="17"/>
        <end position="95"/>
    </location>
</feature>
<evidence type="ECO:0000313" key="4">
    <source>
        <dbReference type="EMBL" id="PZX16079.1"/>
    </source>
</evidence>
<dbReference type="EMBL" id="QKZK01000014">
    <property type="protein sequence ID" value="PZX16079.1"/>
    <property type="molecule type" value="Genomic_DNA"/>
</dbReference>
<accession>A0A2W7Q2W2</accession>
<evidence type="ECO:0000313" key="5">
    <source>
        <dbReference type="Proteomes" id="UP000249239"/>
    </source>
</evidence>
<dbReference type="GO" id="GO:0008664">
    <property type="term" value="F:RNA 2',3'-cyclic 3'-phosphodiesterase activity"/>
    <property type="evidence" value="ECO:0007669"/>
    <property type="project" value="UniProtKB-EC"/>
</dbReference>
<keyword evidence="5" id="KW-1185">Reference proteome</keyword>
<protein>
    <recommendedName>
        <fullName evidence="2">RNA 2',3'-cyclic phosphodiesterase</fullName>
        <shortName evidence="2">RNA 2',3'-CPDase</shortName>
        <ecNumber evidence="2">3.1.4.58</ecNumber>
    </recommendedName>
</protein>
<name>A0A2W7Q2W2_9BACT</name>
<dbReference type="InterPro" id="IPR004175">
    <property type="entry name" value="RNA_CPDase"/>
</dbReference>
<organism evidence="4 5">
    <name type="scientific">Breznakibacter xylanolyticus</name>
    <dbReference type="NCBI Taxonomy" id="990"/>
    <lineage>
        <taxon>Bacteria</taxon>
        <taxon>Pseudomonadati</taxon>
        <taxon>Bacteroidota</taxon>
        <taxon>Bacteroidia</taxon>
        <taxon>Marinilabiliales</taxon>
        <taxon>Marinilabiliaceae</taxon>
        <taxon>Breznakibacter</taxon>
    </lineage>
</organism>
<dbReference type="GO" id="GO:0016874">
    <property type="term" value="F:ligase activity"/>
    <property type="evidence" value="ECO:0007669"/>
    <property type="project" value="UniProtKB-KW"/>
</dbReference>
<dbReference type="PANTHER" id="PTHR35561:SF1">
    <property type="entry name" value="RNA 2',3'-CYCLIC PHOSPHODIESTERASE"/>
    <property type="match status" value="1"/>
</dbReference>
<comment type="catalytic activity">
    <reaction evidence="2">
        <text>a 3'-end 2',3'-cyclophospho-ribonucleotide-RNA + H2O = a 3'-end 2'-phospho-ribonucleotide-RNA + H(+)</text>
        <dbReference type="Rhea" id="RHEA:11828"/>
        <dbReference type="Rhea" id="RHEA-COMP:10464"/>
        <dbReference type="Rhea" id="RHEA-COMP:17353"/>
        <dbReference type="ChEBI" id="CHEBI:15377"/>
        <dbReference type="ChEBI" id="CHEBI:15378"/>
        <dbReference type="ChEBI" id="CHEBI:83064"/>
        <dbReference type="ChEBI" id="CHEBI:173113"/>
        <dbReference type="EC" id="3.1.4.58"/>
    </reaction>
</comment>
<dbReference type="Gene3D" id="3.90.1140.10">
    <property type="entry name" value="Cyclic phosphodiesterase"/>
    <property type="match status" value="1"/>
</dbReference>
<gene>
    <name evidence="4" type="ORF">LX69_01953</name>
</gene>
<dbReference type="Proteomes" id="UP000249239">
    <property type="component" value="Unassembled WGS sequence"/>
</dbReference>
<comment type="function">
    <text evidence="2">Hydrolyzes RNA 2',3'-cyclic phosphodiester to an RNA 2'-phosphomonoester.</text>
</comment>
<keyword evidence="4" id="KW-0436">Ligase</keyword>
<proteinExistence type="inferred from homology"/>
<dbReference type="AlphaFoldDB" id="A0A2W7Q2W2"/>
<dbReference type="InterPro" id="IPR014051">
    <property type="entry name" value="Phosphoesterase_HXTX"/>
</dbReference>
<comment type="caution">
    <text evidence="4">The sequence shown here is derived from an EMBL/GenBank/DDBJ whole genome shotgun (WGS) entry which is preliminary data.</text>
</comment>
<keyword evidence="1 2" id="KW-0378">Hydrolase</keyword>
<comment type="similarity">
    <text evidence="2">Belongs to the 2H phosphoesterase superfamily. ThpR family.</text>
</comment>
<dbReference type="EC" id="3.1.4.58" evidence="2"/>
<sequence length="187" mass="20703">MMAKRRLFVAVPIVGATELQQALPGLHGAFSGYRVRWLGADEWHVTLWFIGNIEAGAVDALVHDLSVVAGACDGFEVSITGFGVFGAEAHPRILWAGVEGGEGLLRLQQAVVPWELMIKPFVPHITLGRFGRDHGGEWPAEWWQGNVHRAMDVVRVRCFSLYESELMPGGSVYRRLHDFELRGSLGQ</sequence>
<evidence type="ECO:0000256" key="1">
    <source>
        <dbReference type="ARBA" id="ARBA00022801"/>
    </source>
</evidence>
<dbReference type="InterPro" id="IPR009097">
    <property type="entry name" value="Cyclic_Pdiesterase"/>
</dbReference>
<dbReference type="Pfam" id="PF02834">
    <property type="entry name" value="LigT_PEase"/>
    <property type="match status" value="1"/>
</dbReference>
<feature type="short sequence motif" description="HXTX 1" evidence="2">
    <location>
        <begin position="44"/>
        <end position="47"/>
    </location>
</feature>
<dbReference type="OrthoDB" id="9789350at2"/>
<dbReference type="NCBIfam" id="TIGR02258">
    <property type="entry name" value="2_5_ligase"/>
    <property type="match status" value="1"/>
</dbReference>
<dbReference type="SUPFAM" id="SSF55144">
    <property type="entry name" value="LigT-like"/>
    <property type="match status" value="1"/>
</dbReference>
<feature type="active site" description="Proton acceptor" evidence="2">
    <location>
        <position position="124"/>
    </location>
</feature>
<dbReference type="RefSeq" id="WP_111445811.1">
    <property type="nucleotide sequence ID" value="NZ_QKZK01000014.1"/>
</dbReference>